<dbReference type="Gene3D" id="3.40.390.10">
    <property type="entry name" value="Collagenase (Catalytic Domain)"/>
    <property type="match status" value="1"/>
</dbReference>
<dbReference type="AlphaFoldDB" id="A0A4P7IIQ5"/>
<accession>A0A4P7IIQ5</accession>
<sequence>MPALDRTRFPGATVAVLLLVLVGAGLAIGPDDAFRSLRSTLGVTPERVLPAPPAPPTSGDFAFAMTQPGSTDPVGWDPCETIRYAVNPDGEPAGGRDLVERALERVSAVTGLAFEDVGDTDRRPFTGEVAAFGARPVVIGWADDSEVPELGGQVVGLGGGSASDDGSQGSYYVTGGVVLDTDAFTQATIAQSPRVMEALVVHEVAHLVGLGHVNEPMELMFASNDGQTEFGPGDLTGLALLGSLPCR</sequence>
<dbReference type="OrthoDB" id="4297752at2"/>
<evidence type="ECO:0000313" key="2">
    <source>
        <dbReference type="Proteomes" id="UP000294853"/>
    </source>
</evidence>
<dbReference type="KEGG" id="nsn:EXE58_12010"/>
<dbReference type="SUPFAM" id="SSF55486">
    <property type="entry name" value="Metalloproteases ('zincins'), catalytic domain"/>
    <property type="match status" value="1"/>
</dbReference>
<dbReference type="EMBL" id="CP038436">
    <property type="protein sequence ID" value="QBX56117.1"/>
    <property type="molecule type" value="Genomic_DNA"/>
</dbReference>
<name>A0A4P7IIQ5_9ACTN</name>
<protein>
    <recommendedName>
        <fullName evidence="3">Matrixin family metalloprotease</fullName>
    </recommendedName>
</protein>
<reference evidence="1 2" key="1">
    <citation type="submission" date="2019-03" db="EMBL/GenBank/DDBJ databases">
        <title>Three New Species of Nocardioides, Nocardioides euryhalodurans sp. nov., Nocardioides seonyuensis sp. nov. and Nocardioides eburneoflavus sp. nov. Iolated from Soil.</title>
        <authorList>
            <person name="Roh S.G."/>
            <person name="Lee C."/>
            <person name="Kim M.-K."/>
            <person name="Kim S.B."/>
        </authorList>
    </citation>
    <scope>NUCLEOTIDE SEQUENCE [LARGE SCALE GENOMIC DNA]</scope>
    <source>
        <strain evidence="1 2">MMS17-SY207-3</strain>
    </source>
</reference>
<proteinExistence type="predicted"/>
<evidence type="ECO:0000313" key="1">
    <source>
        <dbReference type="EMBL" id="QBX56117.1"/>
    </source>
</evidence>
<dbReference type="RefSeq" id="WP_135268108.1">
    <property type="nucleotide sequence ID" value="NZ_CP038436.1"/>
</dbReference>
<keyword evidence="2" id="KW-1185">Reference proteome</keyword>
<organism evidence="1 2">
    <name type="scientific">Nocardioides seonyuensis</name>
    <dbReference type="NCBI Taxonomy" id="2518371"/>
    <lineage>
        <taxon>Bacteria</taxon>
        <taxon>Bacillati</taxon>
        <taxon>Actinomycetota</taxon>
        <taxon>Actinomycetes</taxon>
        <taxon>Propionibacteriales</taxon>
        <taxon>Nocardioidaceae</taxon>
        <taxon>Nocardioides</taxon>
    </lineage>
</organism>
<dbReference type="InterPro" id="IPR024079">
    <property type="entry name" value="MetalloPept_cat_dom_sf"/>
</dbReference>
<dbReference type="Proteomes" id="UP000294853">
    <property type="component" value="Chromosome"/>
</dbReference>
<dbReference type="GO" id="GO:0008237">
    <property type="term" value="F:metallopeptidase activity"/>
    <property type="evidence" value="ECO:0007669"/>
    <property type="project" value="InterPro"/>
</dbReference>
<gene>
    <name evidence="1" type="ORF">EXE58_12010</name>
</gene>
<evidence type="ECO:0008006" key="3">
    <source>
        <dbReference type="Google" id="ProtNLM"/>
    </source>
</evidence>